<dbReference type="InterPro" id="IPR005081">
    <property type="entry name" value="SpoIIGA"/>
</dbReference>
<protein>
    <submittedName>
        <fullName evidence="2">Sigma-E processing peptidase SpoIIGA</fullName>
    </submittedName>
</protein>
<proteinExistence type="predicted"/>
<evidence type="ECO:0000313" key="3">
    <source>
        <dbReference type="Proteomes" id="UP000886750"/>
    </source>
</evidence>
<dbReference type="Proteomes" id="UP000886750">
    <property type="component" value="Unassembled WGS sequence"/>
</dbReference>
<evidence type="ECO:0000256" key="1">
    <source>
        <dbReference type="SAM" id="Phobius"/>
    </source>
</evidence>
<feature type="transmembrane region" description="Helical" evidence="1">
    <location>
        <begin position="46"/>
        <end position="63"/>
    </location>
</feature>
<keyword evidence="1" id="KW-0812">Transmembrane</keyword>
<organism evidence="2 3">
    <name type="scientific">Candidatus Borkfalkia excrementigallinarum</name>
    <dbReference type="NCBI Taxonomy" id="2838506"/>
    <lineage>
        <taxon>Bacteria</taxon>
        <taxon>Bacillati</taxon>
        <taxon>Bacillota</taxon>
        <taxon>Clostridia</taxon>
        <taxon>Christensenellales</taxon>
        <taxon>Christensenellaceae</taxon>
        <taxon>Candidatus Borkfalkia</taxon>
    </lineage>
</organism>
<name>A0A9D1ZWH8_9FIRM</name>
<sequence length="298" mass="32084">MNAEKGRGAELDVYLDILILDNFCADAALLYCAVKTVKGEAKFWRIFLASLFGTALGVGYTVFKLYFTLPAAVDIFIKYGVAAVLPLPAAKFKKKRTYLLCSLAFVGYMFALAGMLTALFSQISPNAGEGELTYTLYGMPSGVLAAACVAFAFLGVRVVKILKNHGKHLALCCTCRLTHRGKTVEAKAFTDTGNRLKDGAGNPVVVAERALALSLLSEGIFAGNTPCEKLSVTTVNGTSEFTAFKIDELEIYSGKKSNILKEVTVAISPRPLAGEYALILPPEYAKEEDFEDRGGKPC</sequence>
<feature type="transmembrane region" description="Helical" evidence="1">
    <location>
        <begin position="141"/>
        <end position="159"/>
    </location>
</feature>
<gene>
    <name evidence="2" type="ORF">H9729_04550</name>
</gene>
<dbReference type="GO" id="GO:0004190">
    <property type="term" value="F:aspartic-type endopeptidase activity"/>
    <property type="evidence" value="ECO:0007669"/>
    <property type="project" value="InterPro"/>
</dbReference>
<evidence type="ECO:0000313" key="2">
    <source>
        <dbReference type="EMBL" id="HIY96938.1"/>
    </source>
</evidence>
<dbReference type="Pfam" id="PF03419">
    <property type="entry name" value="Peptidase_U4"/>
    <property type="match status" value="1"/>
</dbReference>
<reference evidence="2" key="2">
    <citation type="submission" date="2021-04" db="EMBL/GenBank/DDBJ databases">
        <authorList>
            <person name="Gilroy R."/>
        </authorList>
    </citation>
    <scope>NUCLEOTIDE SEQUENCE</scope>
    <source>
        <strain evidence="2">1345</strain>
    </source>
</reference>
<keyword evidence="1" id="KW-1133">Transmembrane helix</keyword>
<keyword evidence="1" id="KW-0472">Membrane</keyword>
<feature type="transmembrane region" description="Helical" evidence="1">
    <location>
        <begin position="69"/>
        <end position="87"/>
    </location>
</feature>
<reference evidence="2" key="1">
    <citation type="journal article" date="2021" name="PeerJ">
        <title>Extensive microbial diversity within the chicken gut microbiome revealed by metagenomics and culture.</title>
        <authorList>
            <person name="Gilroy R."/>
            <person name="Ravi A."/>
            <person name="Getino M."/>
            <person name="Pursley I."/>
            <person name="Horton D.L."/>
            <person name="Alikhan N.F."/>
            <person name="Baker D."/>
            <person name="Gharbi K."/>
            <person name="Hall N."/>
            <person name="Watson M."/>
            <person name="Adriaenssens E.M."/>
            <person name="Foster-Nyarko E."/>
            <person name="Jarju S."/>
            <person name="Secka A."/>
            <person name="Antonio M."/>
            <person name="Oren A."/>
            <person name="Chaudhuri R.R."/>
            <person name="La Ragione R."/>
            <person name="Hildebrand F."/>
            <person name="Pallen M.J."/>
        </authorList>
    </citation>
    <scope>NUCLEOTIDE SEQUENCE</scope>
    <source>
        <strain evidence="2">1345</strain>
    </source>
</reference>
<comment type="caution">
    <text evidence="2">The sequence shown here is derived from an EMBL/GenBank/DDBJ whole genome shotgun (WGS) entry which is preliminary data.</text>
</comment>
<dbReference type="GO" id="GO:0030436">
    <property type="term" value="P:asexual sporulation"/>
    <property type="evidence" value="ECO:0007669"/>
    <property type="project" value="InterPro"/>
</dbReference>
<feature type="transmembrane region" description="Helical" evidence="1">
    <location>
        <begin position="99"/>
        <end position="121"/>
    </location>
</feature>
<accession>A0A9D1ZWH8</accession>
<dbReference type="EMBL" id="DXCQ01000035">
    <property type="protein sequence ID" value="HIY96938.1"/>
    <property type="molecule type" value="Genomic_DNA"/>
</dbReference>
<dbReference type="AlphaFoldDB" id="A0A9D1ZWH8"/>
<dbReference type="GO" id="GO:0006508">
    <property type="term" value="P:proteolysis"/>
    <property type="evidence" value="ECO:0007669"/>
    <property type="project" value="InterPro"/>
</dbReference>